<keyword evidence="2" id="KW-0645">Protease</keyword>
<evidence type="ECO:0000256" key="4">
    <source>
        <dbReference type="SAM" id="MobiDB-lite"/>
    </source>
</evidence>
<dbReference type="PROSITE" id="PS50600">
    <property type="entry name" value="ULP_PROTEASE"/>
    <property type="match status" value="1"/>
</dbReference>
<keyword evidence="3" id="KW-0378">Hydrolase</keyword>
<feature type="region of interest" description="Disordered" evidence="4">
    <location>
        <begin position="123"/>
        <end position="193"/>
    </location>
</feature>
<evidence type="ECO:0000256" key="1">
    <source>
        <dbReference type="ARBA" id="ARBA00005234"/>
    </source>
</evidence>
<dbReference type="Gene3D" id="3.40.395.10">
    <property type="entry name" value="Adenoviral Proteinase, Chain A"/>
    <property type="match status" value="1"/>
</dbReference>
<dbReference type="AlphaFoldDB" id="A0A444Z9U6"/>
<feature type="compositionally biased region" description="Basic and acidic residues" evidence="4">
    <location>
        <begin position="180"/>
        <end position="191"/>
    </location>
</feature>
<dbReference type="GO" id="GO:0006508">
    <property type="term" value="P:proteolysis"/>
    <property type="evidence" value="ECO:0007669"/>
    <property type="project" value="UniProtKB-KW"/>
</dbReference>
<proteinExistence type="inferred from homology"/>
<evidence type="ECO:0000313" key="7">
    <source>
        <dbReference type="Proteomes" id="UP000289738"/>
    </source>
</evidence>
<evidence type="ECO:0000256" key="3">
    <source>
        <dbReference type="ARBA" id="ARBA00022801"/>
    </source>
</evidence>
<evidence type="ECO:0000313" key="6">
    <source>
        <dbReference type="EMBL" id="RYR10951.1"/>
    </source>
</evidence>
<gene>
    <name evidence="6" type="ORF">Ahy_B05g079439</name>
</gene>
<organism evidence="6 7">
    <name type="scientific">Arachis hypogaea</name>
    <name type="common">Peanut</name>
    <dbReference type="NCBI Taxonomy" id="3818"/>
    <lineage>
        <taxon>Eukaryota</taxon>
        <taxon>Viridiplantae</taxon>
        <taxon>Streptophyta</taxon>
        <taxon>Embryophyta</taxon>
        <taxon>Tracheophyta</taxon>
        <taxon>Spermatophyta</taxon>
        <taxon>Magnoliopsida</taxon>
        <taxon>eudicotyledons</taxon>
        <taxon>Gunneridae</taxon>
        <taxon>Pentapetalae</taxon>
        <taxon>rosids</taxon>
        <taxon>fabids</taxon>
        <taxon>Fabales</taxon>
        <taxon>Fabaceae</taxon>
        <taxon>Papilionoideae</taxon>
        <taxon>50 kb inversion clade</taxon>
        <taxon>dalbergioids sensu lato</taxon>
        <taxon>Dalbergieae</taxon>
        <taxon>Pterocarpus clade</taxon>
        <taxon>Arachis</taxon>
    </lineage>
</organism>
<dbReference type="Pfam" id="PF02902">
    <property type="entry name" value="Peptidase_C48"/>
    <property type="match status" value="1"/>
</dbReference>
<name>A0A444Z9U6_ARAHY</name>
<comment type="similarity">
    <text evidence="1">Belongs to the peptidase C48 family.</text>
</comment>
<sequence length="588" mass="66603">MPNFLLDRISYLLLEPAQPGINSHRRRQPKVALIPRLLLRCIDTPISRKQINECPPCCGNSKPFRKIRKSFEDNYDVFLSVPVVYRLEQGQPNQQASHRMDPLLRCILLAPDARPPKNTYFNLPKENRSKKKASKTCRRAEHTRRPVPEVGPVIDTTFSMDHFPFTTNRSKKQTRKPIKSWKEPRSKRVPEVVDLSSDDGVAKTKGHTTIKTVINATGRSGQDKFHGHAADSAAVVNLSGLLSMQVDNIPKSMNLVFRPTVDMNLSGVELAVAAYIFNRDLPESEVLIDIGDCFASRGALMTLAPKEEVVDDVLNVVIRMLTNGSQRSCWFLPTVVMVNSLTEYKQTSLASGTWWSLANVGEHDVDTQQLHAQQGGPDDEGKYTDAENLFSYACFRIRSAISYPALLWIYLKVYQPMWCDQHWYLMIIDIPQMNLVYLDSLRDPREADARKTAMVRVALYLEGLTLGKSWLSGPEALRPRFSAFEFEEPEVPQQAGDSGFLVFFFNCLVLLVITTTTLTIRGNCSQNSMDCGVWVAQWMIREHLWQDHGNVNNATRMRLAVDLVMKSHNDLGEDAVSKAVRHWQQKAA</sequence>
<dbReference type="InterPro" id="IPR038765">
    <property type="entry name" value="Papain-like_cys_pep_sf"/>
</dbReference>
<evidence type="ECO:0000256" key="2">
    <source>
        <dbReference type="ARBA" id="ARBA00022670"/>
    </source>
</evidence>
<feature type="compositionally biased region" description="Basic and acidic residues" evidence="4">
    <location>
        <begin position="138"/>
        <end position="147"/>
    </location>
</feature>
<dbReference type="Proteomes" id="UP000289738">
    <property type="component" value="Chromosome B05"/>
</dbReference>
<evidence type="ECO:0000259" key="5">
    <source>
        <dbReference type="PROSITE" id="PS50600"/>
    </source>
</evidence>
<dbReference type="InterPro" id="IPR003653">
    <property type="entry name" value="Peptidase_C48_C"/>
</dbReference>
<dbReference type="SUPFAM" id="SSF54001">
    <property type="entry name" value="Cysteine proteinases"/>
    <property type="match status" value="1"/>
</dbReference>
<dbReference type="GO" id="GO:0008234">
    <property type="term" value="F:cysteine-type peptidase activity"/>
    <property type="evidence" value="ECO:0007669"/>
    <property type="project" value="InterPro"/>
</dbReference>
<accession>A0A444Z9U6</accession>
<keyword evidence="7" id="KW-1185">Reference proteome</keyword>
<feature type="domain" description="Ubiquitin-like protease family profile" evidence="5">
    <location>
        <begin position="293"/>
        <end position="542"/>
    </location>
</feature>
<comment type="caution">
    <text evidence="6">The sequence shown here is derived from an EMBL/GenBank/DDBJ whole genome shotgun (WGS) entry which is preliminary data.</text>
</comment>
<dbReference type="EMBL" id="SDMP01000015">
    <property type="protein sequence ID" value="RYR10951.1"/>
    <property type="molecule type" value="Genomic_DNA"/>
</dbReference>
<feature type="compositionally biased region" description="Basic residues" evidence="4">
    <location>
        <begin position="169"/>
        <end position="179"/>
    </location>
</feature>
<protein>
    <recommendedName>
        <fullName evidence="5">Ubiquitin-like protease family profile domain-containing protein</fullName>
    </recommendedName>
</protein>
<reference evidence="6 7" key="1">
    <citation type="submission" date="2019-01" db="EMBL/GenBank/DDBJ databases">
        <title>Sequencing of cultivated peanut Arachis hypogaea provides insights into genome evolution and oil improvement.</title>
        <authorList>
            <person name="Chen X."/>
        </authorList>
    </citation>
    <scope>NUCLEOTIDE SEQUENCE [LARGE SCALE GENOMIC DNA]</scope>
    <source>
        <strain evidence="7">cv. Fuhuasheng</strain>
        <tissue evidence="6">Leaves</tissue>
    </source>
</reference>
<feature type="compositionally biased region" description="Basic residues" evidence="4">
    <location>
        <begin position="128"/>
        <end position="137"/>
    </location>
</feature>